<sequence length="162" mass="18475">MCTADPSTTCRPSTTCHWWALRGQSWTLREQPPSSRPSFPVMLRCVGLIARQPAPELQTSFFDGDGQQIGRSDFFFEGHGVIGEFDGKVKYGKYLRAGQQPGDAVYLEKLREDSLRDMGWEMVRWNWADLTRPAEVRARFERAFARRRAASCKPVGGFRRAV</sequence>
<evidence type="ECO:0008006" key="3">
    <source>
        <dbReference type="Google" id="ProtNLM"/>
    </source>
</evidence>
<proteinExistence type="predicted"/>
<dbReference type="EMBL" id="VLNY01000002">
    <property type="protein sequence ID" value="KAA0024190.1"/>
    <property type="molecule type" value="Genomic_DNA"/>
</dbReference>
<reference evidence="1 2" key="1">
    <citation type="submission" date="2019-07" db="EMBL/GenBank/DDBJ databases">
        <title>Rhodococcus cavernicolus sp. nov., isolated from a cave.</title>
        <authorList>
            <person name="Lee S.D."/>
        </authorList>
    </citation>
    <scope>NUCLEOTIDE SEQUENCE [LARGE SCALE GENOMIC DNA]</scope>
    <source>
        <strain evidence="1 2">C1-24</strain>
    </source>
</reference>
<evidence type="ECO:0000313" key="1">
    <source>
        <dbReference type="EMBL" id="KAA0024190.1"/>
    </source>
</evidence>
<dbReference type="RefSeq" id="WP_149429351.1">
    <property type="nucleotide sequence ID" value="NZ_VLNY01000002.1"/>
</dbReference>
<dbReference type="AlphaFoldDB" id="A0A5A7SDG1"/>
<evidence type="ECO:0000313" key="2">
    <source>
        <dbReference type="Proteomes" id="UP000322244"/>
    </source>
</evidence>
<name>A0A5A7SDG1_9NOCA</name>
<comment type="caution">
    <text evidence="1">The sequence shown here is derived from an EMBL/GenBank/DDBJ whole genome shotgun (WGS) entry which is preliminary data.</text>
</comment>
<dbReference type="Proteomes" id="UP000322244">
    <property type="component" value="Unassembled WGS sequence"/>
</dbReference>
<gene>
    <name evidence="1" type="ORF">FOY51_06510</name>
</gene>
<accession>A0A5A7SDG1</accession>
<keyword evidence="2" id="KW-1185">Reference proteome</keyword>
<organism evidence="1 2">
    <name type="scientific">Antrihabitans cavernicola</name>
    <dbReference type="NCBI Taxonomy" id="2495913"/>
    <lineage>
        <taxon>Bacteria</taxon>
        <taxon>Bacillati</taxon>
        <taxon>Actinomycetota</taxon>
        <taxon>Actinomycetes</taxon>
        <taxon>Mycobacteriales</taxon>
        <taxon>Nocardiaceae</taxon>
        <taxon>Antrihabitans</taxon>
    </lineage>
</organism>
<protein>
    <recommendedName>
        <fullName evidence="3">DUF559 domain-containing protein</fullName>
    </recommendedName>
</protein>
<dbReference type="OrthoDB" id="5517693at2"/>